<proteinExistence type="predicted"/>
<evidence type="ECO:0000313" key="1">
    <source>
        <dbReference type="EMBL" id="DAF87735.1"/>
    </source>
</evidence>
<dbReference type="EMBL" id="BK015967">
    <property type="protein sequence ID" value="DAF87735.1"/>
    <property type="molecule type" value="Genomic_DNA"/>
</dbReference>
<accession>A0A8S5TZX8</accession>
<name>A0A8S5TZX8_9CAUD</name>
<protein>
    <submittedName>
        <fullName evidence="1">Uncharacterized protein</fullName>
    </submittedName>
</protein>
<reference evidence="1" key="1">
    <citation type="journal article" date="2021" name="Proc. Natl. Acad. Sci. U.S.A.">
        <title>A Catalog of Tens of Thousands of Viruses from Human Metagenomes Reveals Hidden Associations with Chronic Diseases.</title>
        <authorList>
            <person name="Tisza M.J."/>
            <person name="Buck C.B."/>
        </authorList>
    </citation>
    <scope>NUCLEOTIDE SEQUENCE</scope>
    <source>
        <strain evidence="1">CtMne5</strain>
    </source>
</reference>
<organism evidence="1">
    <name type="scientific">Myoviridae sp. ctMne5</name>
    <dbReference type="NCBI Taxonomy" id="2825089"/>
    <lineage>
        <taxon>Viruses</taxon>
        <taxon>Duplodnaviria</taxon>
        <taxon>Heunggongvirae</taxon>
        <taxon>Uroviricota</taxon>
        <taxon>Caudoviricetes</taxon>
    </lineage>
</organism>
<sequence>MISYGIFETARNGGLFCVVRITSRRYGKWKNSEKGITRVNGKREILCHIGVRKNFPVRPMKRISRPIPRIYVSTFNYH</sequence>